<dbReference type="RefSeq" id="WP_245348915.1">
    <property type="nucleotide sequence ID" value="NZ_BAAAJV010000018.1"/>
</dbReference>
<feature type="region of interest" description="Disordered" evidence="1">
    <location>
        <begin position="1"/>
        <end position="50"/>
    </location>
</feature>
<evidence type="ECO:0000256" key="1">
    <source>
        <dbReference type="SAM" id="MobiDB-lite"/>
    </source>
</evidence>
<dbReference type="EMBL" id="JAGIOC010000001">
    <property type="protein sequence ID" value="MBP2409103.1"/>
    <property type="molecule type" value="Genomic_DNA"/>
</dbReference>
<evidence type="ECO:0000313" key="3">
    <source>
        <dbReference type="Proteomes" id="UP000698222"/>
    </source>
</evidence>
<dbReference type="Proteomes" id="UP000698222">
    <property type="component" value="Unassembled WGS sequence"/>
</dbReference>
<sequence>MPRKNDDASHQDDPAGAPPPIPGDHPQARREQAAREPLLRLGGEDLPAPPWRPDRAAASAVDLAHLALWRSQEAAPEDLLSALALMPSARAEVDGLESGLLFTARAAGLTWAQIAAAMGFNSPQACQQHFTRLAARRETG</sequence>
<comment type="caution">
    <text evidence="2">The sequence shown here is derived from an EMBL/GenBank/DDBJ whole genome shotgun (WGS) entry which is preliminary data.</text>
</comment>
<organism evidence="2 3">
    <name type="scientific">Brachybacterium fresconis</name>
    <dbReference type="NCBI Taxonomy" id="173363"/>
    <lineage>
        <taxon>Bacteria</taxon>
        <taxon>Bacillati</taxon>
        <taxon>Actinomycetota</taxon>
        <taxon>Actinomycetes</taxon>
        <taxon>Micrococcales</taxon>
        <taxon>Dermabacteraceae</taxon>
        <taxon>Brachybacterium</taxon>
    </lineage>
</organism>
<feature type="compositionally biased region" description="Basic and acidic residues" evidence="1">
    <location>
        <begin position="1"/>
        <end position="13"/>
    </location>
</feature>
<keyword evidence="3" id="KW-1185">Reference proteome</keyword>
<reference evidence="2 3" key="1">
    <citation type="submission" date="2021-03" db="EMBL/GenBank/DDBJ databases">
        <title>Sequencing the genomes of 1000 actinobacteria strains.</title>
        <authorList>
            <person name="Klenk H.-P."/>
        </authorList>
    </citation>
    <scope>NUCLEOTIDE SEQUENCE [LARGE SCALE GENOMIC DNA]</scope>
    <source>
        <strain evidence="2 3">DSM 14564</strain>
    </source>
</reference>
<proteinExistence type="predicted"/>
<name>A0ABS4YJZ3_9MICO</name>
<accession>A0ABS4YJZ3</accession>
<evidence type="ECO:0000313" key="2">
    <source>
        <dbReference type="EMBL" id="MBP2409103.1"/>
    </source>
</evidence>
<feature type="compositionally biased region" description="Basic and acidic residues" evidence="1">
    <location>
        <begin position="26"/>
        <end position="38"/>
    </location>
</feature>
<evidence type="ECO:0008006" key="4">
    <source>
        <dbReference type="Google" id="ProtNLM"/>
    </source>
</evidence>
<gene>
    <name evidence="2" type="ORF">JOF44_002006</name>
</gene>
<protein>
    <recommendedName>
        <fullName evidence="4">DNA-binding protein</fullName>
    </recommendedName>
</protein>